<protein>
    <submittedName>
        <fullName evidence="1">Uncharacterized protein</fullName>
    </submittedName>
</protein>
<dbReference type="AlphaFoldDB" id="A0A1J8QN59"/>
<evidence type="ECO:0000313" key="2">
    <source>
        <dbReference type="Proteomes" id="UP000183567"/>
    </source>
</evidence>
<gene>
    <name evidence="1" type="ORF">AZE42_12270</name>
</gene>
<comment type="caution">
    <text evidence="1">The sequence shown here is derived from an EMBL/GenBank/DDBJ whole genome shotgun (WGS) entry which is preliminary data.</text>
</comment>
<name>A0A1J8QN59_9AGAM</name>
<evidence type="ECO:0000313" key="1">
    <source>
        <dbReference type="EMBL" id="OJA13212.1"/>
    </source>
</evidence>
<keyword evidence="2" id="KW-1185">Reference proteome</keyword>
<dbReference type="EMBL" id="LVVM01004301">
    <property type="protein sequence ID" value="OJA13212.1"/>
    <property type="molecule type" value="Genomic_DNA"/>
</dbReference>
<accession>A0A1J8QN59</accession>
<sequence length="56" mass="6242">MEALNAEASARIFQENNLDCKSGEWICTGSKSKKPYHTRTKLSNKLDSVGIHKFAS</sequence>
<organism evidence="1 2">
    <name type="scientific">Rhizopogon vesiculosus</name>
    <dbReference type="NCBI Taxonomy" id="180088"/>
    <lineage>
        <taxon>Eukaryota</taxon>
        <taxon>Fungi</taxon>
        <taxon>Dikarya</taxon>
        <taxon>Basidiomycota</taxon>
        <taxon>Agaricomycotina</taxon>
        <taxon>Agaricomycetes</taxon>
        <taxon>Agaricomycetidae</taxon>
        <taxon>Boletales</taxon>
        <taxon>Suillineae</taxon>
        <taxon>Rhizopogonaceae</taxon>
        <taxon>Rhizopogon</taxon>
    </lineage>
</organism>
<proteinExistence type="predicted"/>
<reference evidence="1 2" key="1">
    <citation type="submission" date="2016-03" db="EMBL/GenBank/DDBJ databases">
        <title>Comparative genomics of the ectomycorrhizal sister species Rhizopogon vinicolor and Rhizopogon vesiculosus (Basidiomycota: Boletales) reveals a divergence of the mating type B locus.</title>
        <authorList>
            <person name="Mujic A.B."/>
            <person name="Kuo A."/>
            <person name="Tritt A."/>
            <person name="Lipzen A."/>
            <person name="Chen C."/>
            <person name="Johnson J."/>
            <person name="Sharma A."/>
            <person name="Barry K."/>
            <person name="Grigoriev I.V."/>
            <person name="Spatafora J.W."/>
        </authorList>
    </citation>
    <scope>NUCLEOTIDE SEQUENCE [LARGE SCALE GENOMIC DNA]</scope>
    <source>
        <strain evidence="1 2">AM-OR11-056</strain>
    </source>
</reference>
<dbReference type="Proteomes" id="UP000183567">
    <property type="component" value="Unassembled WGS sequence"/>
</dbReference>